<dbReference type="Proteomes" id="UP000239589">
    <property type="component" value="Unassembled WGS sequence"/>
</dbReference>
<dbReference type="AlphaFoldDB" id="A0A2S6CQE8"/>
<accession>A0A2S6CQE8</accession>
<sequence>MGEIEAASEIFREASNLMKIIRGYYPNDLQINFYLLETYQGFDYNQAIEQGFKCLEIMDKILSQNSFVETMVLITNCDILRKLYKLLIKENRTDDAQQYLKKLFYLTSSILDKYPGPYKHESTLMTMFNLSKERVIANFFIQGIKEGRNMSRNLVISAFTTNDSPELSYYFDASFSSADQEITIFLADLSLLLRG</sequence>
<name>A0A2S6CQE8_9CYAN</name>
<evidence type="ECO:0000313" key="2">
    <source>
        <dbReference type="Proteomes" id="UP000239589"/>
    </source>
</evidence>
<proteinExistence type="predicted"/>
<evidence type="ECO:0000313" key="1">
    <source>
        <dbReference type="EMBL" id="PPJ61939.1"/>
    </source>
</evidence>
<gene>
    <name evidence="1" type="ORF">CUN59_18195</name>
</gene>
<reference evidence="1 2" key="1">
    <citation type="submission" date="2018-02" db="EMBL/GenBank/DDBJ databases">
        <title>Discovery of a pederin family compound in a non-symbiotic bloom-forming cyanobacterium.</title>
        <authorList>
            <person name="Kust A."/>
            <person name="Mares J."/>
            <person name="Jokela J."/>
            <person name="Urajova P."/>
            <person name="Hajek J."/>
            <person name="Saurav K."/>
            <person name="Voracova K."/>
            <person name="Fewer D.P."/>
            <person name="Haapaniemi E."/>
            <person name="Permi P."/>
            <person name="Rehakova K."/>
            <person name="Sivonen K."/>
            <person name="Hrouzek P."/>
        </authorList>
    </citation>
    <scope>NUCLEOTIDE SEQUENCE [LARGE SCALE GENOMIC DNA]</scope>
    <source>
        <strain evidence="1 2">CHARLIE-1</strain>
    </source>
</reference>
<keyword evidence="2" id="KW-1185">Reference proteome</keyword>
<protein>
    <submittedName>
        <fullName evidence="1">Uncharacterized protein</fullName>
    </submittedName>
</protein>
<comment type="caution">
    <text evidence="1">The sequence shown here is derived from an EMBL/GenBank/DDBJ whole genome shotgun (WGS) entry which is preliminary data.</text>
</comment>
<organism evidence="1 2">
    <name type="scientific">Cuspidothrix issatschenkoi CHARLIE-1</name>
    <dbReference type="NCBI Taxonomy" id="2052836"/>
    <lineage>
        <taxon>Bacteria</taxon>
        <taxon>Bacillati</taxon>
        <taxon>Cyanobacteriota</taxon>
        <taxon>Cyanophyceae</taxon>
        <taxon>Nostocales</taxon>
        <taxon>Aphanizomenonaceae</taxon>
        <taxon>Cuspidothrix</taxon>
    </lineage>
</organism>
<dbReference type="EMBL" id="PGEM01000156">
    <property type="protein sequence ID" value="PPJ61939.1"/>
    <property type="molecule type" value="Genomic_DNA"/>
</dbReference>